<accession>A0ABV4J6R8</accession>
<sequence>MTRMTVTNKCMAAVAVAVALAGAPGAAQAVTPAQAPAAAPAHHRIGESASDTSGPVRVVAPGERVRAGAGVELWLTEEGKHWSTPEMDHQFRSVVDGNIDLRTPSIGLMAETLGDRYFLSGIHVTGHHSVRVVVDTSDGAVTASVVRLPGTPGWGVWYADVPLHEGLTVDGVTLYDRHGKEIASLTPSRP</sequence>
<dbReference type="Proteomes" id="UP001567537">
    <property type="component" value="Unassembled WGS sequence"/>
</dbReference>
<evidence type="ECO:0000313" key="2">
    <source>
        <dbReference type="EMBL" id="MEZ3182630.1"/>
    </source>
</evidence>
<organism evidence="2 3">
    <name type="scientific">Streptomyces pimonensis</name>
    <dbReference type="NCBI Taxonomy" id="2860288"/>
    <lineage>
        <taxon>Bacteria</taxon>
        <taxon>Bacillati</taxon>
        <taxon>Actinomycetota</taxon>
        <taxon>Actinomycetes</taxon>
        <taxon>Kitasatosporales</taxon>
        <taxon>Streptomycetaceae</taxon>
        <taxon>Streptomyces</taxon>
    </lineage>
</organism>
<protein>
    <submittedName>
        <fullName evidence="2">Uncharacterized protein</fullName>
    </submittedName>
</protein>
<name>A0ABV4J6R8_9ACTN</name>
<evidence type="ECO:0000256" key="1">
    <source>
        <dbReference type="SAM" id="SignalP"/>
    </source>
</evidence>
<feature type="signal peptide" evidence="1">
    <location>
        <begin position="1"/>
        <end position="29"/>
    </location>
</feature>
<keyword evidence="1" id="KW-0732">Signal</keyword>
<keyword evidence="3" id="KW-1185">Reference proteome</keyword>
<feature type="chain" id="PRO_5046200724" evidence="1">
    <location>
        <begin position="30"/>
        <end position="190"/>
    </location>
</feature>
<comment type="caution">
    <text evidence="2">The sequence shown here is derived from an EMBL/GenBank/DDBJ whole genome shotgun (WGS) entry which is preliminary data.</text>
</comment>
<reference evidence="2 3" key="1">
    <citation type="journal article" date="2021" name="Res Sq">
        <title>Streptomyces Pimoensis sp. nov., Isolated From the Taklimakan Desert in Xinjiang, China.</title>
        <authorList>
            <person name="Zhang P."/>
            <person name="Luo X."/>
            <person name="Luo X."/>
            <person name="Liu Z."/>
            <person name="Xia Z."/>
            <person name="Wan C."/>
            <person name="zhang L."/>
        </authorList>
    </citation>
    <scope>NUCLEOTIDE SEQUENCE [LARGE SCALE GENOMIC DNA]</scope>
    <source>
        <strain evidence="2 3">TRM75549</strain>
    </source>
</reference>
<dbReference type="EMBL" id="JAHWZY010000047">
    <property type="protein sequence ID" value="MEZ3182630.1"/>
    <property type="molecule type" value="Genomic_DNA"/>
</dbReference>
<evidence type="ECO:0000313" key="3">
    <source>
        <dbReference type="Proteomes" id="UP001567537"/>
    </source>
</evidence>
<dbReference type="RefSeq" id="WP_371243488.1">
    <property type="nucleotide sequence ID" value="NZ_JAHWZY010000047.1"/>
</dbReference>
<proteinExistence type="predicted"/>
<gene>
    <name evidence="2" type="ORF">KYY02_29425</name>
</gene>